<protein>
    <submittedName>
        <fullName evidence="1">Uncharacterized protein</fullName>
    </submittedName>
</protein>
<reference evidence="1 2" key="1">
    <citation type="journal article" date="2021" name="Hortic Res">
        <title>High-quality reference genome and annotation aids understanding of berry development for evergreen blueberry (Vaccinium darrowii).</title>
        <authorList>
            <person name="Yu J."/>
            <person name="Hulse-Kemp A.M."/>
            <person name="Babiker E."/>
            <person name="Staton M."/>
        </authorList>
    </citation>
    <scope>NUCLEOTIDE SEQUENCE [LARGE SCALE GENOMIC DNA]</scope>
    <source>
        <strain evidence="2">cv. NJ 8807/NJ 8810</strain>
        <tissue evidence="1">Young leaf</tissue>
    </source>
</reference>
<gene>
    <name evidence="1" type="ORF">Vadar_030104</name>
</gene>
<keyword evidence="2" id="KW-1185">Reference proteome</keyword>
<organism evidence="1 2">
    <name type="scientific">Vaccinium darrowii</name>
    <dbReference type="NCBI Taxonomy" id="229202"/>
    <lineage>
        <taxon>Eukaryota</taxon>
        <taxon>Viridiplantae</taxon>
        <taxon>Streptophyta</taxon>
        <taxon>Embryophyta</taxon>
        <taxon>Tracheophyta</taxon>
        <taxon>Spermatophyta</taxon>
        <taxon>Magnoliopsida</taxon>
        <taxon>eudicotyledons</taxon>
        <taxon>Gunneridae</taxon>
        <taxon>Pentapetalae</taxon>
        <taxon>asterids</taxon>
        <taxon>Ericales</taxon>
        <taxon>Ericaceae</taxon>
        <taxon>Vaccinioideae</taxon>
        <taxon>Vaccinieae</taxon>
        <taxon>Vaccinium</taxon>
    </lineage>
</organism>
<evidence type="ECO:0000313" key="1">
    <source>
        <dbReference type="EMBL" id="KAH7867181.1"/>
    </source>
</evidence>
<sequence>MGVPKPQSLIGTKRRAPALCLTYMGVRRVCAVKNKVCVLSVKKHRADESSKLYEKRATPVSVTYLGVRRVCAIKNKVCVLSVKKNKADESSKLYEKRATPVSVTYLGVRRVCAVKNKAWKDGVAKRMFSGSGEPNDSSSSSSSSASSVGSCSGGNGNTWFKLPFCAEEDAESLCSDAESFCGCGYEEGGGFVSKEEDLWGGTSPSVEVPKKKVKKRNVPVTEIVYGGMPPADAQKAVEKEFEMALQDRIMEETKDKKNAVEAYVYDMRNKVLQ</sequence>
<dbReference type="EMBL" id="CM037159">
    <property type="protein sequence ID" value="KAH7867181.1"/>
    <property type="molecule type" value="Genomic_DNA"/>
</dbReference>
<proteinExistence type="predicted"/>
<dbReference type="Proteomes" id="UP000828048">
    <property type="component" value="Chromosome 9"/>
</dbReference>
<name>A0ACB7ZMH2_9ERIC</name>
<comment type="caution">
    <text evidence="1">The sequence shown here is derived from an EMBL/GenBank/DDBJ whole genome shotgun (WGS) entry which is preliminary data.</text>
</comment>
<evidence type="ECO:0000313" key="2">
    <source>
        <dbReference type="Proteomes" id="UP000828048"/>
    </source>
</evidence>
<accession>A0ACB7ZMH2</accession>